<dbReference type="EMBL" id="CP000673">
    <property type="protein sequence ID" value="EDK33678.1"/>
    <property type="molecule type" value="Genomic_DNA"/>
</dbReference>
<gene>
    <name evidence="8" type="primary">thiH</name>
    <name evidence="8" type="ordered locus">CKL_1636</name>
</gene>
<proteinExistence type="predicted"/>
<reference evidence="8 9" key="1">
    <citation type="journal article" date="2008" name="Proc. Natl. Acad. Sci. U.S.A.">
        <title>The genome of Clostridium kluyveri, a strict anaerobe with unique metabolic features.</title>
        <authorList>
            <person name="Seedorf H."/>
            <person name="Fricke W.F."/>
            <person name="Veith B."/>
            <person name="Brueggemann H."/>
            <person name="Liesegang H."/>
            <person name="Strittmatter A."/>
            <person name="Miethke M."/>
            <person name="Buckel W."/>
            <person name="Hinderberger J."/>
            <person name="Li F."/>
            <person name="Hagemeier C."/>
            <person name="Thauer R.K."/>
            <person name="Gottschalk G."/>
        </authorList>
    </citation>
    <scope>NUCLEOTIDE SEQUENCE [LARGE SCALE GENOMIC DNA]</scope>
    <source>
        <strain evidence="9">ATCC 8527 / DSM 555 / NCIMB 10680</strain>
    </source>
</reference>
<dbReference type="SMART" id="SM00876">
    <property type="entry name" value="BATS"/>
    <property type="match status" value="1"/>
</dbReference>
<dbReference type="PROSITE" id="PS51918">
    <property type="entry name" value="RADICAL_SAM"/>
    <property type="match status" value="1"/>
</dbReference>
<dbReference type="InterPro" id="IPR007197">
    <property type="entry name" value="rSAM"/>
</dbReference>
<dbReference type="GO" id="GO:0009228">
    <property type="term" value="P:thiamine biosynthetic process"/>
    <property type="evidence" value="ECO:0007669"/>
    <property type="project" value="InterPro"/>
</dbReference>
<dbReference type="CDD" id="cd01335">
    <property type="entry name" value="Radical_SAM"/>
    <property type="match status" value="1"/>
</dbReference>
<sequence length="368" mass="42313">MSFYEVIENYRNFDFDNCFKKVTDNQIKTVLGKDRIDEYDFLTLLSPKAENFLEEMAQKARDISLRNFGRSIVLYTPMYLANYCKNRCVYCGYNVENKIKRKKLTLEEVENEAETIAKTGLKHIIILTGESTYHTPVSYIKDCVKILKKYFSSICIEVYPLNTEEYAELVNAGVDSLTVYQEVYNEDIYSKVHLAGPKKDYKFRLDAPERGCRAKISSLSISALLGLYKWRSEAFFTGMHGAYIERNYPDVELSLSMPRIRPHAGSYNDIYEVTDKNIVQIMLAYKIFVQRAGINVTTRERAEFRNNLIPIGVTKMSAGVSTEVGGHSSNDKGEGQFDIADSRSVKELKNDIISMGYNPIFKDWEPIR</sequence>
<dbReference type="InterPro" id="IPR010722">
    <property type="entry name" value="BATS_dom"/>
</dbReference>
<dbReference type="Pfam" id="PF04055">
    <property type="entry name" value="Radical_SAM"/>
    <property type="match status" value="1"/>
</dbReference>
<dbReference type="InterPro" id="IPR034428">
    <property type="entry name" value="ThiH/NoCL/HydG-like"/>
</dbReference>
<dbReference type="SFLD" id="SFLDS00029">
    <property type="entry name" value="Radical_SAM"/>
    <property type="match status" value="1"/>
</dbReference>
<feature type="domain" description="Radical SAM core" evidence="7">
    <location>
        <begin position="70"/>
        <end position="295"/>
    </location>
</feature>
<dbReference type="NCBIfam" id="TIGR02351">
    <property type="entry name" value="thiH"/>
    <property type="match status" value="1"/>
</dbReference>
<dbReference type="SFLD" id="SFLDG01060">
    <property type="entry name" value="BATS_domain_containing"/>
    <property type="match status" value="1"/>
</dbReference>
<evidence type="ECO:0000256" key="5">
    <source>
        <dbReference type="ARBA" id="ARBA00023004"/>
    </source>
</evidence>
<evidence type="ECO:0000256" key="2">
    <source>
        <dbReference type="ARBA" id="ARBA00022485"/>
    </source>
</evidence>
<dbReference type="PANTHER" id="PTHR43583">
    <property type="entry name" value="2-IMINOACETATE SYNTHASE"/>
    <property type="match status" value="1"/>
</dbReference>
<keyword evidence="3" id="KW-0949">S-adenosyl-L-methionine</keyword>
<dbReference type="Proteomes" id="UP000002411">
    <property type="component" value="Chromosome"/>
</dbReference>
<evidence type="ECO:0000256" key="3">
    <source>
        <dbReference type="ARBA" id="ARBA00022691"/>
    </source>
</evidence>
<accession>A5N8P7</accession>
<dbReference type="PANTHER" id="PTHR43583:SF1">
    <property type="entry name" value="2-IMINOACETATE SYNTHASE"/>
    <property type="match status" value="1"/>
</dbReference>
<name>A5N8P7_CLOK5</name>
<keyword evidence="6" id="KW-0411">Iron-sulfur</keyword>
<evidence type="ECO:0000313" key="9">
    <source>
        <dbReference type="Proteomes" id="UP000002411"/>
    </source>
</evidence>
<organism evidence="8 9">
    <name type="scientific">Clostridium kluyveri (strain ATCC 8527 / DSM 555 / NBRC 12016 / NCIMB 10680 / K1)</name>
    <dbReference type="NCBI Taxonomy" id="431943"/>
    <lineage>
        <taxon>Bacteria</taxon>
        <taxon>Bacillati</taxon>
        <taxon>Bacillota</taxon>
        <taxon>Clostridia</taxon>
        <taxon>Eubacteriales</taxon>
        <taxon>Clostridiaceae</taxon>
        <taxon>Clostridium</taxon>
    </lineage>
</organism>
<evidence type="ECO:0000256" key="6">
    <source>
        <dbReference type="ARBA" id="ARBA00023014"/>
    </source>
</evidence>
<dbReference type="Gene3D" id="3.20.20.70">
    <property type="entry name" value="Aldolase class I"/>
    <property type="match status" value="1"/>
</dbReference>
<dbReference type="SFLD" id="SFLDG01081">
    <property type="entry name" value="cleavage_of_the_Ca-Cb_bond_in"/>
    <property type="match status" value="1"/>
</dbReference>
<dbReference type="GO" id="GO:0051539">
    <property type="term" value="F:4 iron, 4 sulfur cluster binding"/>
    <property type="evidence" value="ECO:0007669"/>
    <property type="project" value="UniProtKB-KW"/>
</dbReference>
<dbReference type="GO" id="GO:0005506">
    <property type="term" value="F:iron ion binding"/>
    <property type="evidence" value="ECO:0007669"/>
    <property type="project" value="InterPro"/>
</dbReference>
<dbReference type="RefSeq" id="WP_012102031.1">
    <property type="nucleotide sequence ID" value="NC_009706.1"/>
</dbReference>
<keyword evidence="2" id="KW-0004">4Fe-4S</keyword>
<dbReference type="Pfam" id="PF06968">
    <property type="entry name" value="BATS"/>
    <property type="match status" value="1"/>
</dbReference>
<evidence type="ECO:0000256" key="4">
    <source>
        <dbReference type="ARBA" id="ARBA00022723"/>
    </source>
</evidence>
<evidence type="ECO:0000256" key="1">
    <source>
        <dbReference type="ARBA" id="ARBA00001966"/>
    </source>
</evidence>
<dbReference type="SUPFAM" id="SSF102114">
    <property type="entry name" value="Radical SAM enzymes"/>
    <property type="match status" value="1"/>
</dbReference>
<keyword evidence="4" id="KW-0479">Metal-binding</keyword>
<dbReference type="AlphaFoldDB" id="A5N8P7"/>
<dbReference type="KEGG" id="ckl:CKL_1636"/>
<protein>
    <submittedName>
        <fullName evidence="8">ThiH</fullName>
    </submittedName>
</protein>
<dbReference type="eggNOG" id="COG0502">
    <property type="taxonomic scope" value="Bacteria"/>
</dbReference>
<dbReference type="InterPro" id="IPR058240">
    <property type="entry name" value="rSAM_sf"/>
</dbReference>
<keyword evidence="5" id="KW-0408">Iron</keyword>
<evidence type="ECO:0000259" key="7">
    <source>
        <dbReference type="PROSITE" id="PS51918"/>
    </source>
</evidence>
<dbReference type="InterPro" id="IPR012726">
    <property type="entry name" value="ThiH"/>
</dbReference>
<dbReference type="HOGENOM" id="CLU_046249_1_0_9"/>
<dbReference type="SFLD" id="SFLDF00301">
    <property type="entry name" value="2-iminoacetate_synthase_(ThiH)"/>
    <property type="match status" value="1"/>
</dbReference>
<dbReference type="InterPro" id="IPR013785">
    <property type="entry name" value="Aldolase_TIM"/>
</dbReference>
<dbReference type="GO" id="GO:0003824">
    <property type="term" value="F:catalytic activity"/>
    <property type="evidence" value="ECO:0007669"/>
    <property type="project" value="InterPro"/>
</dbReference>
<evidence type="ECO:0000313" key="8">
    <source>
        <dbReference type="EMBL" id="EDK33678.1"/>
    </source>
</evidence>
<dbReference type="STRING" id="431943.CKL_1636"/>
<keyword evidence="9" id="KW-1185">Reference proteome</keyword>
<comment type="cofactor">
    <cofactor evidence="1">
        <name>[4Fe-4S] cluster</name>
        <dbReference type="ChEBI" id="CHEBI:49883"/>
    </cofactor>
</comment>